<name>A0A067EFD2_CITSI</name>
<accession>A0A067EFD2</accession>
<gene>
    <name evidence="1" type="ORF">CISIN_1g035383mg</name>
</gene>
<keyword evidence="2" id="KW-1185">Reference proteome</keyword>
<dbReference type="EMBL" id="KK785006">
    <property type="protein sequence ID" value="KDO53888.1"/>
    <property type="molecule type" value="Genomic_DNA"/>
</dbReference>
<dbReference type="Proteomes" id="UP000027120">
    <property type="component" value="Unassembled WGS sequence"/>
</dbReference>
<organism evidence="1 2">
    <name type="scientific">Citrus sinensis</name>
    <name type="common">Sweet orange</name>
    <name type="synonym">Citrus aurantium var. sinensis</name>
    <dbReference type="NCBI Taxonomy" id="2711"/>
    <lineage>
        <taxon>Eukaryota</taxon>
        <taxon>Viridiplantae</taxon>
        <taxon>Streptophyta</taxon>
        <taxon>Embryophyta</taxon>
        <taxon>Tracheophyta</taxon>
        <taxon>Spermatophyta</taxon>
        <taxon>Magnoliopsida</taxon>
        <taxon>eudicotyledons</taxon>
        <taxon>Gunneridae</taxon>
        <taxon>Pentapetalae</taxon>
        <taxon>rosids</taxon>
        <taxon>malvids</taxon>
        <taxon>Sapindales</taxon>
        <taxon>Rutaceae</taxon>
        <taxon>Aurantioideae</taxon>
        <taxon>Citrus</taxon>
    </lineage>
</organism>
<dbReference type="EMBL" id="KK785006">
    <property type="protein sequence ID" value="KDO53889.1"/>
    <property type="molecule type" value="Genomic_DNA"/>
</dbReference>
<evidence type="ECO:0000313" key="2">
    <source>
        <dbReference type="Proteomes" id="UP000027120"/>
    </source>
</evidence>
<proteinExistence type="predicted"/>
<protein>
    <submittedName>
        <fullName evidence="1">Uncharacterized protein</fullName>
    </submittedName>
</protein>
<dbReference type="AlphaFoldDB" id="A0A067EFD2"/>
<reference evidence="1 2" key="1">
    <citation type="submission" date="2014-04" db="EMBL/GenBank/DDBJ databases">
        <authorList>
            <consortium name="International Citrus Genome Consortium"/>
            <person name="Gmitter F."/>
            <person name="Chen C."/>
            <person name="Farmerie W."/>
            <person name="Harkins T."/>
            <person name="Desany B."/>
            <person name="Mohiuddin M."/>
            <person name="Kodira C."/>
            <person name="Borodovsky M."/>
            <person name="Lomsadze A."/>
            <person name="Burns P."/>
            <person name="Jenkins J."/>
            <person name="Prochnik S."/>
            <person name="Shu S."/>
            <person name="Chapman J."/>
            <person name="Pitluck S."/>
            <person name="Schmutz J."/>
            <person name="Rokhsar D."/>
        </authorList>
    </citation>
    <scope>NUCLEOTIDE SEQUENCE</scope>
</reference>
<evidence type="ECO:0000313" key="1">
    <source>
        <dbReference type="EMBL" id="KDO53889.1"/>
    </source>
</evidence>
<sequence length="66" mass="7584">MKIENDEAHDFIPSVTSEISSRHRPSTAPEFLRSVLRFHFSSLLFSVEDEEQLVALSLPICFDCEE</sequence>